<dbReference type="Proteomes" id="UP000754710">
    <property type="component" value="Unassembled WGS sequence"/>
</dbReference>
<dbReference type="InterPro" id="IPR011990">
    <property type="entry name" value="TPR-like_helical_dom_sf"/>
</dbReference>
<accession>A0ABS7RM24</accession>
<name>A0ABS7RM24_9ACTN</name>
<protein>
    <recommendedName>
        <fullName evidence="1">Bacterial transcriptional activator domain-containing protein</fullName>
    </recommendedName>
</protein>
<sequence>MAAYGSVVEGVRHAAGSASSPGPRVAASARVEVRLLGGFQVRVDGRTLPPRHWSRRHSAALVKLLALAPGRSLHREQVIDALWPELGIDHAAPRLHKAAHYARKALGHRDAVVLNAETVRLYPDDDVDIDGARFQQSAVSAIADGGVAAAKAALALYEGELLPEDLYEPWAEQPRLHLSRLHTELLHQAQDWHQVLAADSTNEPAHLALAQRYLERGDRPAALRQLDWLDRVMHHELGLGPSQRALELRQRIETVAPDRPCCRDTAPEPLSARLTVGAG</sequence>
<dbReference type="SUPFAM" id="SSF48452">
    <property type="entry name" value="TPR-like"/>
    <property type="match status" value="1"/>
</dbReference>
<dbReference type="InterPro" id="IPR051677">
    <property type="entry name" value="AfsR-DnrI-RedD_regulator"/>
</dbReference>
<dbReference type="InterPro" id="IPR016032">
    <property type="entry name" value="Sig_transdc_resp-reg_C-effctor"/>
</dbReference>
<gene>
    <name evidence="2" type="ORF">K1X13_12110</name>
</gene>
<dbReference type="Gene3D" id="1.25.40.10">
    <property type="entry name" value="Tetratricopeptide repeat domain"/>
    <property type="match status" value="1"/>
</dbReference>
<evidence type="ECO:0000313" key="2">
    <source>
        <dbReference type="EMBL" id="MBY9075567.1"/>
    </source>
</evidence>
<comment type="caution">
    <text evidence="2">The sequence shown here is derived from an EMBL/GenBank/DDBJ whole genome shotgun (WGS) entry which is preliminary data.</text>
</comment>
<dbReference type="InterPro" id="IPR036388">
    <property type="entry name" value="WH-like_DNA-bd_sf"/>
</dbReference>
<dbReference type="RefSeq" id="WP_221025298.1">
    <property type="nucleotide sequence ID" value="NZ_JAIEZQ010000002.1"/>
</dbReference>
<keyword evidence="3" id="KW-1185">Reference proteome</keyword>
<organism evidence="2 3">
    <name type="scientific">Nocardioides jiangsuensis</name>
    <dbReference type="NCBI Taxonomy" id="2866161"/>
    <lineage>
        <taxon>Bacteria</taxon>
        <taxon>Bacillati</taxon>
        <taxon>Actinomycetota</taxon>
        <taxon>Actinomycetes</taxon>
        <taxon>Propionibacteriales</taxon>
        <taxon>Nocardioidaceae</taxon>
        <taxon>Nocardioides</taxon>
    </lineage>
</organism>
<dbReference type="EMBL" id="JAIEZQ010000002">
    <property type="protein sequence ID" value="MBY9075567.1"/>
    <property type="molecule type" value="Genomic_DNA"/>
</dbReference>
<dbReference type="PANTHER" id="PTHR35807">
    <property type="entry name" value="TRANSCRIPTIONAL REGULATOR REDD-RELATED"/>
    <property type="match status" value="1"/>
</dbReference>
<evidence type="ECO:0000259" key="1">
    <source>
        <dbReference type="SMART" id="SM01043"/>
    </source>
</evidence>
<reference evidence="2 3" key="1">
    <citation type="submission" date="2021-08" db="EMBL/GenBank/DDBJ databases">
        <title>Nocardioides bacterium WL0053 sp. nov., isolated from the sediment.</title>
        <authorList>
            <person name="Wang L."/>
            <person name="Zhang D."/>
            <person name="Zhang A."/>
        </authorList>
    </citation>
    <scope>NUCLEOTIDE SEQUENCE [LARGE SCALE GENOMIC DNA]</scope>
    <source>
        <strain evidence="2 3">WL0053</strain>
    </source>
</reference>
<evidence type="ECO:0000313" key="3">
    <source>
        <dbReference type="Proteomes" id="UP000754710"/>
    </source>
</evidence>
<dbReference type="Gene3D" id="1.10.10.10">
    <property type="entry name" value="Winged helix-like DNA-binding domain superfamily/Winged helix DNA-binding domain"/>
    <property type="match status" value="1"/>
</dbReference>
<proteinExistence type="predicted"/>
<dbReference type="SUPFAM" id="SSF46894">
    <property type="entry name" value="C-terminal effector domain of the bipartite response regulators"/>
    <property type="match status" value="1"/>
</dbReference>
<dbReference type="InterPro" id="IPR005158">
    <property type="entry name" value="BTAD"/>
</dbReference>
<dbReference type="SMART" id="SM01043">
    <property type="entry name" value="BTAD"/>
    <property type="match status" value="1"/>
</dbReference>
<feature type="domain" description="Bacterial transcriptional activator" evidence="1">
    <location>
        <begin position="129"/>
        <end position="253"/>
    </location>
</feature>